<dbReference type="AlphaFoldDB" id="A0A9X4IMH2"/>
<evidence type="ECO:0000313" key="1">
    <source>
        <dbReference type="EMBL" id="MDE1207668.1"/>
    </source>
</evidence>
<evidence type="ECO:0000313" key="2">
    <source>
        <dbReference type="Proteomes" id="UP001149303"/>
    </source>
</evidence>
<organism evidence="1 2">
    <name type="scientific">Tenacibaculum larymnensis</name>
    <dbReference type="NCBI Taxonomy" id="2878201"/>
    <lineage>
        <taxon>Bacteria</taxon>
        <taxon>Pseudomonadati</taxon>
        <taxon>Bacteroidota</taxon>
        <taxon>Flavobacteriia</taxon>
        <taxon>Flavobacteriales</taxon>
        <taxon>Flavobacteriaceae</taxon>
        <taxon>Tenacibaculum</taxon>
    </lineage>
</organism>
<sequence>MNTDKIKRLHDKKYSIIGKLTPQEIINYFIDSENEALKYQFQGHFYPMWHYEIKDVLSKTLKGMEAEKMIDTYFHLARLNKFIKVKENNYSYLLKGVEKSLHLLGKGYHISTSKPSTIFLLFGVTSSNTSAKLYDTDYTEYLNAFNFFTKINSYTSYPSLRKKLKPELYLKDSLLLKRAQKMTSFFNDFDFNTAGALVLLLADTSISSKQVLLKYHTTDLDRNIVWLIGSFYKDFNTTEANAQLLKNLYNHYPSEWVDDYEYHY</sequence>
<protein>
    <submittedName>
        <fullName evidence="1">Uncharacterized protein</fullName>
    </submittedName>
</protein>
<reference evidence="1" key="1">
    <citation type="submission" date="2021-09" db="EMBL/GenBank/DDBJ databases">
        <authorList>
            <person name="Smyrli M."/>
        </authorList>
    </citation>
    <scope>NUCLEOTIDE SEQUENCE</scope>
    <source>
        <strain evidence="1">LAR25</strain>
    </source>
</reference>
<comment type="caution">
    <text evidence="1">The sequence shown here is derived from an EMBL/GenBank/DDBJ whole genome shotgun (WGS) entry which is preliminary data.</text>
</comment>
<dbReference type="EMBL" id="JAIWJY010000009">
    <property type="protein sequence ID" value="MDE1207668.1"/>
    <property type="molecule type" value="Genomic_DNA"/>
</dbReference>
<keyword evidence="2" id="KW-1185">Reference proteome</keyword>
<accession>A0A9X4IMH2</accession>
<name>A0A9X4IMH2_9FLAO</name>
<dbReference type="RefSeq" id="WP_274640725.1">
    <property type="nucleotide sequence ID" value="NZ_JAIWJY010000009.1"/>
</dbReference>
<proteinExistence type="predicted"/>
<gene>
    <name evidence="1" type="ORF">LCI24_12765</name>
</gene>
<dbReference type="Proteomes" id="UP001149303">
    <property type="component" value="Unassembled WGS sequence"/>
</dbReference>